<sequence>MGDAAEPFIALDEEALGELNSSAAEALLDTIDSLRELQVGEIVNLPQIIVVGDQSSGKSSVLEAISGLSFPTKGDLCTRFATELVIRRGPETKINVRIIANSPDSTSPRLYRRSTFNRETLGEIIREATERMGIRSGSAKRFSRDVLRIELTGPDVVSLTLVDLPGFFHSPTEDQTREDKRLVGRIAKHYMVQPKSIILAVVAANNNLANQKVADVALEHDPSRERTLGVITKPDLTATGSQDERKYLQLAKNQESMHKLKLGWHVLRNRPEGREKISSVLRNEEEDIFFERGAWATISPENRGISSLQKKLSRILLDHIQKTLPSLTREIEISLSSRQRDLEKLGKPRENAEDLREYLFEIGTKFKQLARDGVEGRYTSEFFGGLYDDREARKLRARIRKLNTAFYVTLVTKGVDRKINWDDDRTCFQEEKIPWEFDKDEEVPEYLVPYLKLFEGVTEPGEVDESDLHDELEQLAANNRGMEFPGLPNGDLGFQLFKMQIRPWAEIANLYLQQMISFARSFVEELISHIIGSDERTTNAILVNYIDVFFENKHALVKDKLQEIIRPYTESYVPPVDFEFHSALLSATAKRQAERYADVLLENFPAIFTDKGGKGLTRNLIESTFLEDEAVRGSEFGIEAIVDMTETHFEISLGTFAQNVVNLVAENCLVSDLNTILTPSLFGRMSEDRLRELASESEEVRAQRAVLQHEIDILMEGLKKCRQSRTLQRRD</sequence>
<dbReference type="InterPro" id="IPR022812">
    <property type="entry name" value="Dynamin"/>
</dbReference>
<dbReference type="InterPro" id="IPR020850">
    <property type="entry name" value="GED_dom"/>
</dbReference>
<dbReference type="InterPro" id="IPR030381">
    <property type="entry name" value="G_DYNAMIN_dom"/>
</dbReference>
<dbReference type="GO" id="GO:0003924">
    <property type="term" value="F:GTPase activity"/>
    <property type="evidence" value="ECO:0007669"/>
    <property type="project" value="InterPro"/>
</dbReference>
<feature type="domain" description="Dynamin-type G" evidence="4">
    <location>
        <begin position="42"/>
        <end position="325"/>
    </location>
</feature>
<dbReference type="Pfam" id="PF00350">
    <property type="entry name" value="Dynamin_N"/>
    <property type="match status" value="1"/>
</dbReference>
<dbReference type="FunFam" id="3.40.50.300:FF:001425">
    <property type="entry name" value="Dynamin GTPase, putative"/>
    <property type="match status" value="1"/>
</dbReference>
<dbReference type="InterPro" id="IPR045063">
    <property type="entry name" value="Dynamin_N"/>
</dbReference>
<dbReference type="GO" id="GO:0016559">
    <property type="term" value="P:peroxisome fission"/>
    <property type="evidence" value="ECO:0007669"/>
    <property type="project" value="TreeGrafter"/>
</dbReference>
<dbReference type="AlphaFoldDB" id="A0A9W8NNX5"/>
<dbReference type="PANTHER" id="PTHR11566:SF21">
    <property type="entry name" value="DYNAMIN RELATED PROTEIN 1, ISOFORM A"/>
    <property type="match status" value="1"/>
</dbReference>
<dbReference type="GO" id="GO:0048312">
    <property type="term" value="P:intracellular distribution of mitochondria"/>
    <property type="evidence" value="ECO:0007669"/>
    <property type="project" value="TreeGrafter"/>
</dbReference>
<dbReference type="PRINTS" id="PR00195">
    <property type="entry name" value="DYNAMIN"/>
</dbReference>
<dbReference type="GO" id="GO:0006897">
    <property type="term" value="P:endocytosis"/>
    <property type="evidence" value="ECO:0007669"/>
    <property type="project" value="TreeGrafter"/>
</dbReference>
<gene>
    <name evidence="5" type="ORF">NPX13_g774</name>
</gene>
<evidence type="ECO:0000259" key="4">
    <source>
        <dbReference type="PROSITE" id="PS51718"/>
    </source>
</evidence>
<evidence type="ECO:0000259" key="3">
    <source>
        <dbReference type="PROSITE" id="PS51388"/>
    </source>
</evidence>
<dbReference type="Gene3D" id="3.40.50.300">
    <property type="entry name" value="P-loop containing nucleotide triphosphate hydrolases"/>
    <property type="match status" value="1"/>
</dbReference>
<evidence type="ECO:0000256" key="2">
    <source>
        <dbReference type="ARBA" id="ARBA00023134"/>
    </source>
</evidence>
<reference evidence="5" key="1">
    <citation type="submission" date="2022-07" db="EMBL/GenBank/DDBJ databases">
        <title>Genome Sequence of Xylaria arbuscula.</title>
        <authorList>
            <person name="Buettner E."/>
        </authorList>
    </citation>
    <scope>NUCLEOTIDE SEQUENCE</scope>
    <source>
        <strain evidence="5">VT107</strain>
    </source>
</reference>
<dbReference type="SUPFAM" id="SSF52540">
    <property type="entry name" value="P-loop containing nucleoside triphosphate hydrolases"/>
    <property type="match status" value="1"/>
</dbReference>
<dbReference type="GO" id="GO:0008017">
    <property type="term" value="F:microtubule binding"/>
    <property type="evidence" value="ECO:0007669"/>
    <property type="project" value="TreeGrafter"/>
</dbReference>
<dbReference type="VEuPathDB" id="FungiDB:F4678DRAFT_113734"/>
<feature type="domain" description="GED" evidence="3">
    <location>
        <begin position="638"/>
        <end position="729"/>
    </location>
</feature>
<dbReference type="InterPro" id="IPR027417">
    <property type="entry name" value="P-loop_NTPase"/>
</dbReference>
<keyword evidence="6" id="KW-1185">Reference proteome</keyword>
<dbReference type="InterPro" id="IPR000375">
    <property type="entry name" value="Dynamin_stalk"/>
</dbReference>
<keyword evidence="2" id="KW-0342">GTP-binding</keyword>
<dbReference type="GO" id="GO:0005525">
    <property type="term" value="F:GTP binding"/>
    <property type="evidence" value="ECO:0007669"/>
    <property type="project" value="InterPro"/>
</dbReference>
<keyword evidence="1" id="KW-0547">Nucleotide-binding</keyword>
<name>A0A9W8NNX5_9PEZI</name>
<dbReference type="EMBL" id="JANPWZ010000058">
    <property type="protein sequence ID" value="KAJ3579793.1"/>
    <property type="molecule type" value="Genomic_DNA"/>
</dbReference>
<dbReference type="CDD" id="cd08771">
    <property type="entry name" value="DLP_1"/>
    <property type="match status" value="1"/>
</dbReference>
<dbReference type="Pfam" id="PF01031">
    <property type="entry name" value="Dynamin_M"/>
    <property type="match status" value="1"/>
</dbReference>
<dbReference type="PANTHER" id="PTHR11566">
    <property type="entry name" value="DYNAMIN"/>
    <property type="match status" value="1"/>
</dbReference>
<evidence type="ECO:0000313" key="5">
    <source>
        <dbReference type="EMBL" id="KAJ3579793.1"/>
    </source>
</evidence>
<dbReference type="GO" id="GO:0016020">
    <property type="term" value="C:membrane"/>
    <property type="evidence" value="ECO:0007669"/>
    <property type="project" value="TreeGrafter"/>
</dbReference>
<dbReference type="Proteomes" id="UP001148614">
    <property type="component" value="Unassembled WGS sequence"/>
</dbReference>
<comment type="caution">
    <text evidence="5">The sequence shown here is derived from an EMBL/GenBank/DDBJ whole genome shotgun (WGS) entry which is preliminary data.</text>
</comment>
<evidence type="ECO:0000256" key="1">
    <source>
        <dbReference type="ARBA" id="ARBA00022741"/>
    </source>
</evidence>
<proteinExistence type="predicted"/>
<dbReference type="PROSITE" id="PS51388">
    <property type="entry name" value="GED"/>
    <property type="match status" value="1"/>
</dbReference>
<organism evidence="5 6">
    <name type="scientific">Xylaria arbuscula</name>
    <dbReference type="NCBI Taxonomy" id="114810"/>
    <lineage>
        <taxon>Eukaryota</taxon>
        <taxon>Fungi</taxon>
        <taxon>Dikarya</taxon>
        <taxon>Ascomycota</taxon>
        <taxon>Pezizomycotina</taxon>
        <taxon>Sordariomycetes</taxon>
        <taxon>Xylariomycetidae</taxon>
        <taxon>Xylariales</taxon>
        <taxon>Xylariaceae</taxon>
        <taxon>Xylaria</taxon>
    </lineage>
</organism>
<evidence type="ECO:0000313" key="6">
    <source>
        <dbReference type="Proteomes" id="UP001148614"/>
    </source>
</evidence>
<dbReference type="GO" id="GO:0005874">
    <property type="term" value="C:microtubule"/>
    <property type="evidence" value="ECO:0007669"/>
    <property type="project" value="TreeGrafter"/>
</dbReference>
<dbReference type="GO" id="GO:0005739">
    <property type="term" value="C:mitochondrion"/>
    <property type="evidence" value="ECO:0007669"/>
    <property type="project" value="TreeGrafter"/>
</dbReference>
<dbReference type="SMART" id="SM00053">
    <property type="entry name" value="DYNc"/>
    <property type="match status" value="1"/>
</dbReference>
<evidence type="ECO:0008006" key="7">
    <source>
        <dbReference type="Google" id="ProtNLM"/>
    </source>
</evidence>
<dbReference type="InterPro" id="IPR001401">
    <property type="entry name" value="Dynamin_GTPase"/>
</dbReference>
<protein>
    <recommendedName>
        <fullName evidence="7">GED domain-containing protein</fullName>
    </recommendedName>
</protein>
<dbReference type="GO" id="GO:0000266">
    <property type="term" value="P:mitochondrial fission"/>
    <property type="evidence" value="ECO:0007669"/>
    <property type="project" value="TreeGrafter"/>
</dbReference>
<accession>A0A9W8NNX5</accession>
<dbReference type="PROSITE" id="PS51718">
    <property type="entry name" value="G_DYNAMIN_2"/>
    <property type="match status" value="1"/>
</dbReference>